<dbReference type="PANTHER" id="PTHR43214">
    <property type="entry name" value="TWO-COMPONENT RESPONSE REGULATOR"/>
    <property type="match status" value="1"/>
</dbReference>
<keyword evidence="9" id="KW-1185">Reference proteome</keyword>
<feature type="domain" description="HTH luxR-type" evidence="6">
    <location>
        <begin position="143"/>
        <end position="208"/>
    </location>
</feature>
<evidence type="ECO:0000256" key="2">
    <source>
        <dbReference type="ARBA" id="ARBA00023015"/>
    </source>
</evidence>
<evidence type="ECO:0000256" key="3">
    <source>
        <dbReference type="ARBA" id="ARBA00023125"/>
    </source>
</evidence>
<protein>
    <submittedName>
        <fullName evidence="8">Response regulator transcription factor</fullName>
    </submittedName>
</protein>
<accession>A0ABV3UYF4</accession>
<dbReference type="EMBL" id="JAYWLU010000001">
    <property type="protein sequence ID" value="MEX3593448.1"/>
    <property type="molecule type" value="Genomic_DNA"/>
</dbReference>
<dbReference type="Gene3D" id="3.40.50.2300">
    <property type="match status" value="1"/>
</dbReference>
<feature type="modified residue" description="4-aspartylphosphate" evidence="5">
    <location>
        <position position="54"/>
    </location>
</feature>
<dbReference type="SUPFAM" id="SSF52172">
    <property type="entry name" value="CheY-like"/>
    <property type="match status" value="1"/>
</dbReference>
<dbReference type="InterPro" id="IPR039420">
    <property type="entry name" value="WalR-like"/>
</dbReference>
<evidence type="ECO:0000313" key="9">
    <source>
        <dbReference type="Proteomes" id="UP001558481"/>
    </source>
</evidence>
<dbReference type="Proteomes" id="UP001558481">
    <property type="component" value="Unassembled WGS sequence"/>
</dbReference>
<dbReference type="InterPro" id="IPR001789">
    <property type="entry name" value="Sig_transdc_resp-reg_receiver"/>
</dbReference>
<reference evidence="8 9" key="1">
    <citation type="journal article" date="2024" name="Fungal Genet. Biol.">
        <title>The porcine skin microbiome exhibits broad fungal antagonism.</title>
        <authorList>
            <person name="De La Cruz K.F."/>
            <person name="Townsend E.C."/>
            <person name="Alex Cheong J.Z."/>
            <person name="Salamzade R."/>
            <person name="Liu A."/>
            <person name="Sandstrom S."/>
            <person name="Davila E."/>
            <person name="Huang L."/>
            <person name="Xu K.H."/>
            <person name="Wu S.Y."/>
            <person name="Meudt J.J."/>
            <person name="Shanmuganayagam D."/>
            <person name="Gibson A.L.F."/>
            <person name="Kalan L.R."/>
        </authorList>
    </citation>
    <scope>NUCLEOTIDE SEQUENCE [LARGE SCALE GENOMIC DNA]</scope>
    <source>
        <strain evidence="8 9">LK2625</strain>
    </source>
</reference>
<dbReference type="Pfam" id="PF00072">
    <property type="entry name" value="Response_reg"/>
    <property type="match status" value="1"/>
</dbReference>
<evidence type="ECO:0000256" key="4">
    <source>
        <dbReference type="ARBA" id="ARBA00023163"/>
    </source>
</evidence>
<keyword evidence="1 5" id="KW-0597">Phosphoprotein</keyword>
<evidence type="ECO:0000313" key="8">
    <source>
        <dbReference type="EMBL" id="MEX3593448.1"/>
    </source>
</evidence>
<dbReference type="SMART" id="SM00448">
    <property type="entry name" value="REC"/>
    <property type="match status" value="1"/>
</dbReference>
<keyword evidence="4" id="KW-0804">Transcription</keyword>
<dbReference type="PROSITE" id="PS50110">
    <property type="entry name" value="RESPONSE_REGULATORY"/>
    <property type="match status" value="1"/>
</dbReference>
<dbReference type="PROSITE" id="PS50043">
    <property type="entry name" value="HTH_LUXR_2"/>
    <property type="match status" value="1"/>
</dbReference>
<dbReference type="InterPro" id="IPR058245">
    <property type="entry name" value="NreC/VraR/RcsB-like_REC"/>
</dbReference>
<feature type="domain" description="Response regulatory" evidence="7">
    <location>
        <begin position="4"/>
        <end position="119"/>
    </location>
</feature>
<evidence type="ECO:0000256" key="5">
    <source>
        <dbReference type="PROSITE-ProRule" id="PRU00169"/>
    </source>
</evidence>
<keyword evidence="2" id="KW-0805">Transcription regulation</keyword>
<gene>
    <name evidence="8" type="ORF">VVR66_01815</name>
</gene>
<name>A0ABV3UYF4_9MICC</name>
<dbReference type="CDD" id="cd06170">
    <property type="entry name" value="LuxR_C_like"/>
    <property type="match status" value="1"/>
</dbReference>
<evidence type="ECO:0000256" key="1">
    <source>
        <dbReference type="ARBA" id="ARBA00022553"/>
    </source>
</evidence>
<dbReference type="RefSeq" id="WP_095798203.1">
    <property type="nucleotide sequence ID" value="NZ_CAUREL010000009.1"/>
</dbReference>
<proteinExistence type="predicted"/>
<dbReference type="Pfam" id="PF00196">
    <property type="entry name" value="GerE"/>
    <property type="match status" value="1"/>
</dbReference>
<sequence length="215" mass="23561">MTISVLIVDDQELLREGFRLILEKSGLDVVGEASDGVEAIERARTLSPDVVLMDIRMPRLDGIEATRRIVAQQPSTRVLVLTTFDLDEYVYDAVRAGASGFVLKDLRPADLVRAVEIVSQGEAMLAPQVTRRLLEQFAPVPSRAVALPALTERETDVLRLIATGMSNAEIASHLFLSEATVKTYVSRLLAKLGLRDRVQLAVLAYESRLVHPGSG</sequence>
<dbReference type="InterPro" id="IPR000792">
    <property type="entry name" value="Tscrpt_reg_LuxR_C"/>
</dbReference>
<evidence type="ECO:0000259" key="6">
    <source>
        <dbReference type="PROSITE" id="PS50043"/>
    </source>
</evidence>
<dbReference type="SMART" id="SM00421">
    <property type="entry name" value="HTH_LUXR"/>
    <property type="match status" value="1"/>
</dbReference>
<organism evidence="8 9">
    <name type="scientific">Kocuria carniphila</name>
    <dbReference type="NCBI Taxonomy" id="262208"/>
    <lineage>
        <taxon>Bacteria</taxon>
        <taxon>Bacillati</taxon>
        <taxon>Actinomycetota</taxon>
        <taxon>Actinomycetes</taxon>
        <taxon>Micrococcales</taxon>
        <taxon>Micrococcaceae</taxon>
        <taxon>Kocuria</taxon>
    </lineage>
</organism>
<dbReference type="PANTHER" id="PTHR43214:SF24">
    <property type="entry name" value="TRANSCRIPTIONAL REGULATORY PROTEIN NARL-RELATED"/>
    <property type="match status" value="1"/>
</dbReference>
<comment type="caution">
    <text evidence="8">The sequence shown here is derived from an EMBL/GenBank/DDBJ whole genome shotgun (WGS) entry which is preliminary data.</text>
</comment>
<dbReference type="PRINTS" id="PR00038">
    <property type="entry name" value="HTHLUXR"/>
</dbReference>
<dbReference type="InterPro" id="IPR011006">
    <property type="entry name" value="CheY-like_superfamily"/>
</dbReference>
<keyword evidence="3" id="KW-0238">DNA-binding</keyword>
<dbReference type="PROSITE" id="PS00622">
    <property type="entry name" value="HTH_LUXR_1"/>
    <property type="match status" value="1"/>
</dbReference>
<evidence type="ECO:0000259" key="7">
    <source>
        <dbReference type="PROSITE" id="PS50110"/>
    </source>
</evidence>
<dbReference type="CDD" id="cd17535">
    <property type="entry name" value="REC_NarL-like"/>
    <property type="match status" value="1"/>
</dbReference>